<dbReference type="AlphaFoldDB" id="A0AAE7UM53"/>
<evidence type="ECO:0000313" key="2">
    <source>
        <dbReference type="EMBL" id="NTF37142.1"/>
    </source>
</evidence>
<evidence type="ECO:0000313" key="3">
    <source>
        <dbReference type="EMBL" id="QTF99572.1"/>
    </source>
</evidence>
<evidence type="ECO:0000313" key="4">
    <source>
        <dbReference type="Proteomes" id="UP000663912"/>
    </source>
</evidence>
<dbReference type="EMBL" id="JAAMCP010000005">
    <property type="protein sequence ID" value="NTF37142.1"/>
    <property type="molecule type" value="Genomic_DNA"/>
</dbReference>
<dbReference type="KEGG" id="arui:G6M88_03760"/>
<reference evidence="3" key="2">
    <citation type="submission" date="2020-02" db="EMBL/GenBank/DDBJ databases">
        <title>Unexpected conservation and global transmission of agrobacterial virulence plasmids.</title>
        <authorList>
            <person name="Weisberg A.J."/>
            <person name="Davis E.W. II"/>
            <person name="Tabima J.R."/>
            <person name="Belcher M.S."/>
            <person name="Miller M."/>
            <person name="Kuo C.-H."/>
            <person name="Loper J.E."/>
            <person name="Grunwald N.J."/>
            <person name="Putnam M.L."/>
            <person name="Chang J.H."/>
        </authorList>
    </citation>
    <scope>NUCLEOTIDE SEQUENCE</scope>
    <source>
        <strain evidence="3">W2/73</strain>
    </source>
</reference>
<evidence type="ECO:0000256" key="1">
    <source>
        <dbReference type="SAM" id="MobiDB-lite"/>
    </source>
</evidence>
<evidence type="ECO:0000313" key="5">
    <source>
        <dbReference type="Proteomes" id="UP000822331"/>
    </source>
</evidence>
<dbReference type="RefSeq" id="WP_158006400.1">
    <property type="nucleotide sequence ID" value="NZ_CP049206.1"/>
</dbReference>
<gene>
    <name evidence="2" type="ORF">G6L72_10540</name>
    <name evidence="3" type="ORF">G6M88_03760</name>
</gene>
<keyword evidence="5" id="KW-1185">Reference proteome</keyword>
<proteinExistence type="predicted"/>
<organism evidence="3 4">
    <name type="scientific">Agrobacterium rubi</name>
    <dbReference type="NCBI Taxonomy" id="28099"/>
    <lineage>
        <taxon>Bacteria</taxon>
        <taxon>Pseudomonadati</taxon>
        <taxon>Pseudomonadota</taxon>
        <taxon>Alphaproteobacteria</taxon>
        <taxon>Hyphomicrobiales</taxon>
        <taxon>Rhizobiaceae</taxon>
        <taxon>Rhizobium/Agrobacterium group</taxon>
        <taxon>Agrobacterium</taxon>
    </lineage>
</organism>
<dbReference type="Proteomes" id="UP000822331">
    <property type="component" value="Unassembled WGS sequence"/>
</dbReference>
<feature type="region of interest" description="Disordered" evidence="1">
    <location>
        <begin position="1"/>
        <end position="27"/>
    </location>
</feature>
<protein>
    <submittedName>
        <fullName evidence="3">Uncharacterized protein</fullName>
    </submittedName>
</protein>
<sequence length="55" mass="6000">MENGRNSHMTILETGNAGKPLETPKPVKAIQWPGGDIERAYSSEPPQLVLKDALL</sequence>
<accession>A0AAE7UM53</accession>
<dbReference type="Proteomes" id="UP000663912">
    <property type="component" value="Chromosome 1"/>
</dbReference>
<name>A0AAE7UM53_9HYPH</name>
<reference evidence="2 5" key="1">
    <citation type="journal article" date="2020" name="Science">
        <title>Unexpected conservation and global transmission of agrobacterial virulence plasmids.</title>
        <authorList>
            <person name="Weisberg A.J."/>
            <person name="Davis E.W. 2nd"/>
            <person name="Tabima J."/>
            <person name="Belcher M.S."/>
            <person name="Miller M."/>
            <person name="Kuo C.H."/>
            <person name="Loper J.E."/>
            <person name="Grunwald N.J."/>
            <person name="Putnam M.L."/>
            <person name="Chang J.H."/>
        </authorList>
    </citation>
    <scope>NUCLEOTIDE SEQUENCE [LARGE SCALE GENOMIC DNA]</scope>
    <source>
        <strain evidence="2 5">A19/93</strain>
    </source>
</reference>
<dbReference type="EMBL" id="CP049206">
    <property type="protein sequence ID" value="QTF99572.1"/>
    <property type="molecule type" value="Genomic_DNA"/>
</dbReference>